<keyword evidence="8" id="KW-0807">Transducer</keyword>
<dbReference type="GO" id="GO:0005549">
    <property type="term" value="F:odorant binding"/>
    <property type="evidence" value="ECO:0007669"/>
    <property type="project" value="InterPro"/>
</dbReference>
<evidence type="ECO:0000256" key="5">
    <source>
        <dbReference type="ARBA" id="ARBA00022989"/>
    </source>
</evidence>
<sequence length="213" mass="25210">MESIIELMQIFLPNLCFSICYWNLNYNIMKVKEMLDRINSDWVMLENQRELMIMQKYAKIGRLCTLAIACKIRIEQRLQRKSNYFRSESVLRKEYNSVVSVIQYYTDAIKFFFQLLALTGKKGKMLSNCIYIIGSIFMTYVGCYSGQRVIDHNTNVTRKIYQVSFYELSIKTQKALLLLTMKVMNPCHFSMMGTMNEAQYKIDCYHLSNNKEE</sequence>
<evidence type="ECO:0000256" key="8">
    <source>
        <dbReference type="ARBA" id="ARBA00023224"/>
    </source>
</evidence>
<dbReference type="GO" id="GO:0007165">
    <property type="term" value="P:signal transduction"/>
    <property type="evidence" value="ECO:0007669"/>
    <property type="project" value="UniProtKB-KW"/>
</dbReference>
<evidence type="ECO:0000256" key="4">
    <source>
        <dbReference type="ARBA" id="ARBA00022725"/>
    </source>
</evidence>
<name>A0A834P4G0_VESPE</name>
<proteinExistence type="predicted"/>
<accession>A0A834P4G0</accession>
<keyword evidence="4" id="KW-0552">Olfaction</keyword>
<keyword evidence="3" id="KW-0812">Transmembrane</keyword>
<evidence type="ECO:0000256" key="3">
    <source>
        <dbReference type="ARBA" id="ARBA00022692"/>
    </source>
</evidence>
<keyword evidence="2" id="KW-0716">Sensory transduction</keyword>
<dbReference type="GO" id="GO:0004984">
    <property type="term" value="F:olfactory receptor activity"/>
    <property type="evidence" value="ECO:0007669"/>
    <property type="project" value="InterPro"/>
</dbReference>
<gene>
    <name evidence="9" type="ORF">H0235_007344</name>
</gene>
<keyword evidence="7" id="KW-0675">Receptor</keyword>
<evidence type="ECO:0000256" key="1">
    <source>
        <dbReference type="ARBA" id="ARBA00004141"/>
    </source>
</evidence>
<protein>
    <submittedName>
        <fullName evidence="9">Uncharacterized protein</fullName>
    </submittedName>
</protein>
<keyword evidence="10" id="KW-1185">Reference proteome</keyword>
<keyword evidence="6" id="KW-0472">Membrane</keyword>
<evidence type="ECO:0000256" key="6">
    <source>
        <dbReference type="ARBA" id="ARBA00023136"/>
    </source>
</evidence>
<dbReference type="GO" id="GO:0016020">
    <property type="term" value="C:membrane"/>
    <property type="evidence" value="ECO:0007669"/>
    <property type="project" value="UniProtKB-SubCell"/>
</dbReference>
<evidence type="ECO:0000313" key="10">
    <source>
        <dbReference type="Proteomes" id="UP000600918"/>
    </source>
</evidence>
<evidence type="ECO:0000313" key="9">
    <source>
        <dbReference type="EMBL" id="KAF7427650.1"/>
    </source>
</evidence>
<evidence type="ECO:0000256" key="2">
    <source>
        <dbReference type="ARBA" id="ARBA00022606"/>
    </source>
</evidence>
<dbReference type="Proteomes" id="UP000600918">
    <property type="component" value="Unassembled WGS sequence"/>
</dbReference>
<dbReference type="EMBL" id="JACSDY010000005">
    <property type="protein sequence ID" value="KAF7427650.1"/>
    <property type="molecule type" value="Genomic_DNA"/>
</dbReference>
<keyword evidence="5" id="KW-1133">Transmembrane helix</keyword>
<evidence type="ECO:0000256" key="7">
    <source>
        <dbReference type="ARBA" id="ARBA00023170"/>
    </source>
</evidence>
<dbReference type="Pfam" id="PF02949">
    <property type="entry name" value="7tm_6"/>
    <property type="match status" value="1"/>
</dbReference>
<dbReference type="InterPro" id="IPR004117">
    <property type="entry name" value="7tm6_olfct_rcpt"/>
</dbReference>
<comment type="subcellular location">
    <subcellularLocation>
        <location evidence="1">Membrane</location>
        <topology evidence="1">Multi-pass membrane protein</topology>
    </subcellularLocation>
</comment>
<comment type="caution">
    <text evidence="9">The sequence shown here is derived from an EMBL/GenBank/DDBJ whole genome shotgun (WGS) entry which is preliminary data.</text>
</comment>
<dbReference type="AlphaFoldDB" id="A0A834P4G0"/>
<reference evidence="9" key="1">
    <citation type="journal article" date="2020" name="G3 (Bethesda)">
        <title>High-Quality Assemblies for Three Invasive Social Wasps from the &lt;i&gt;Vespula&lt;/i&gt; Genus.</title>
        <authorList>
            <person name="Harrop T.W.R."/>
            <person name="Guhlin J."/>
            <person name="McLaughlin G.M."/>
            <person name="Permina E."/>
            <person name="Stockwell P."/>
            <person name="Gilligan J."/>
            <person name="Le Lec M.F."/>
            <person name="Gruber M.A.M."/>
            <person name="Quinn O."/>
            <person name="Lovegrove M."/>
            <person name="Duncan E.J."/>
            <person name="Remnant E.J."/>
            <person name="Van Eeckhoven J."/>
            <person name="Graham B."/>
            <person name="Knapp R.A."/>
            <person name="Langford K.W."/>
            <person name="Kronenberg Z."/>
            <person name="Press M.O."/>
            <person name="Eacker S.M."/>
            <person name="Wilson-Rankin E.E."/>
            <person name="Purcell J."/>
            <person name="Lester P.J."/>
            <person name="Dearden P.K."/>
        </authorList>
    </citation>
    <scope>NUCLEOTIDE SEQUENCE</scope>
    <source>
        <strain evidence="9">Volc-1</strain>
    </source>
</reference>
<organism evidence="9 10">
    <name type="scientific">Vespula pensylvanica</name>
    <name type="common">Western yellow jacket</name>
    <name type="synonym">Wasp</name>
    <dbReference type="NCBI Taxonomy" id="30213"/>
    <lineage>
        <taxon>Eukaryota</taxon>
        <taxon>Metazoa</taxon>
        <taxon>Ecdysozoa</taxon>
        <taxon>Arthropoda</taxon>
        <taxon>Hexapoda</taxon>
        <taxon>Insecta</taxon>
        <taxon>Pterygota</taxon>
        <taxon>Neoptera</taxon>
        <taxon>Endopterygota</taxon>
        <taxon>Hymenoptera</taxon>
        <taxon>Apocrita</taxon>
        <taxon>Aculeata</taxon>
        <taxon>Vespoidea</taxon>
        <taxon>Vespidae</taxon>
        <taxon>Vespinae</taxon>
        <taxon>Vespula</taxon>
    </lineage>
</organism>